<accession>A0A1A9VU26</accession>
<dbReference type="VEuPathDB" id="VectorBase:GAUT047638"/>
<sequence>MLCSYSENHERAKCYFIVTAQRINEFTRPSCGSACEFDDVNLSTAAGFSIQFLVVIFVDVLLRLANKCLRPISIAVSAGVTVVQLGVSGEKRLVPSSISECLCKGLHQHLTEFPPLGQQSFDCSPPLAIK</sequence>
<reference evidence="2" key="1">
    <citation type="submission" date="2020-05" db="UniProtKB">
        <authorList>
            <consortium name="EnsemblMetazoa"/>
        </authorList>
    </citation>
    <scope>IDENTIFICATION</scope>
    <source>
        <strain evidence="2">TTRI</strain>
    </source>
</reference>
<organism evidence="2 3">
    <name type="scientific">Glossina austeni</name>
    <name type="common">Savannah tsetse fly</name>
    <dbReference type="NCBI Taxonomy" id="7395"/>
    <lineage>
        <taxon>Eukaryota</taxon>
        <taxon>Metazoa</taxon>
        <taxon>Ecdysozoa</taxon>
        <taxon>Arthropoda</taxon>
        <taxon>Hexapoda</taxon>
        <taxon>Insecta</taxon>
        <taxon>Pterygota</taxon>
        <taxon>Neoptera</taxon>
        <taxon>Endopterygota</taxon>
        <taxon>Diptera</taxon>
        <taxon>Brachycera</taxon>
        <taxon>Muscomorpha</taxon>
        <taxon>Hippoboscoidea</taxon>
        <taxon>Glossinidae</taxon>
        <taxon>Glossina</taxon>
    </lineage>
</organism>
<keyword evidence="1" id="KW-0812">Transmembrane</keyword>
<keyword evidence="1" id="KW-1133">Transmembrane helix</keyword>
<keyword evidence="1" id="KW-0472">Membrane</keyword>
<evidence type="ECO:0000313" key="3">
    <source>
        <dbReference type="Proteomes" id="UP000078200"/>
    </source>
</evidence>
<dbReference type="AlphaFoldDB" id="A0A1A9VU26"/>
<evidence type="ECO:0000313" key="2">
    <source>
        <dbReference type="EnsemblMetazoa" id="GAUT047638-PA"/>
    </source>
</evidence>
<dbReference type="Proteomes" id="UP000078200">
    <property type="component" value="Unassembled WGS sequence"/>
</dbReference>
<feature type="transmembrane region" description="Helical" evidence="1">
    <location>
        <begin position="42"/>
        <end position="62"/>
    </location>
</feature>
<protein>
    <submittedName>
        <fullName evidence="2">Uncharacterized protein</fullName>
    </submittedName>
</protein>
<proteinExistence type="predicted"/>
<evidence type="ECO:0000256" key="1">
    <source>
        <dbReference type="SAM" id="Phobius"/>
    </source>
</evidence>
<dbReference type="EnsemblMetazoa" id="GAUT047638-RA">
    <property type="protein sequence ID" value="GAUT047638-PA"/>
    <property type="gene ID" value="GAUT047638"/>
</dbReference>
<name>A0A1A9VU26_GLOAU</name>
<keyword evidence="3" id="KW-1185">Reference proteome</keyword>